<dbReference type="Proteomes" id="UP001174908">
    <property type="component" value="Unassembled WGS sequence"/>
</dbReference>
<dbReference type="EMBL" id="JASZYV010000001">
    <property type="protein sequence ID" value="MDM0043507.1"/>
    <property type="molecule type" value="Genomic_DNA"/>
</dbReference>
<reference evidence="1" key="1">
    <citation type="submission" date="2023-06" db="EMBL/GenBank/DDBJ databases">
        <authorList>
            <person name="Jiang Y."/>
            <person name="Liu Q."/>
        </authorList>
    </citation>
    <scope>NUCLEOTIDE SEQUENCE</scope>
    <source>
        <strain evidence="1">CGMCC 1.12089</strain>
    </source>
</reference>
<dbReference type="InterPro" id="IPR009467">
    <property type="entry name" value="Glycolipid-bd_prot_put"/>
</dbReference>
<evidence type="ECO:0000313" key="2">
    <source>
        <dbReference type="Proteomes" id="UP001174908"/>
    </source>
</evidence>
<name>A0ABT7N6F8_9BURK</name>
<protein>
    <submittedName>
        <fullName evidence="1">Glycolipid-binding domain-containing protein</fullName>
    </submittedName>
</protein>
<sequence length="214" mass="24226">MQCGAGALVTPAGKPLWCGERFDAIIRAMQTIATVFWRRLDSPGHDACRLERHGESWQLDGAAVFRHTDGRPARLDYRVFCDKAWHTKWGRVRGWIGESAIDFAIARNARGDWTLNDEVVPELGHCIDLDLGFTPATNLVQLRRVHLDKGQSAQVAAAWVDLDGDSLSELMQHYERKNNGDYDYHAPRFDYKDTLKVNGESFVTHYPGLWEVSA</sequence>
<comment type="caution">
    <text evidence="1">The sequence shown here is derived from an EMBL/GenBank/DDBJ whole genome shotgun (WGS) entry which is preliminary data.</text>
</comment>
<proteinExistence type="predicted"/>
<dbReference type="RefSeq" id="WP_286658612.1">
    <property type="nucleotide sequence ID" value="NZ_JASZYV010000001.1"/>
</dbReference>
<gene>
    <name evidence="1" type="ORF">QTH91_03355</name>
</gene>
<dbReference type="SUPFAM" id="SSF159275">
    <property type="entry name" value="PA1994-like"/>
    <property type="match status" value="1"/>
</dbReference>
<keyword evidence="2" id="KW-1185">Reference proteome</keyword>
<evidence type="ECO:0000313" key="1">
    <source>
        <dbReference type="EMBL" id="MDM0043507.1"/>
    </source>
</evidence>
<accession>A0ABT7N6F8</accession>
<dbReference type="Pfam" id="PF06475">
    <property type="entry name" value="Glycolipid_bind"/>
    <property type="match status" value="1"/>
</dbReference>
<organism evidence="1 2">
    <name type="scientific">Variovorax dokdonensis</name>
    <dbReference type="NCBI Taxonomy" id="344883"/>
    <lineage>
        <taxon>Bacteria</taxon>
        <taxon>Pseudomonadati</taxon>
        <taxon>Pseudomonadota</taxon>
        <taxon>Betaproteobacteria</taxon>
        <taxon>Burkholderiales</taxon>
        <taxon>Comamonadaceae</taxon>
        <taxon>Variovorax</taxon>
    </lineage>
</organism>